<dbReference type="Gene3D" id="3.90.1150.10">
    <property type="entry name" value="Aspartate Aminotransferase, domain 1"/>
    <property type="match status" value="1"/>
</dbReference>
<evidence type="ECO:0000313" key="5">
    <source>
        <dbReference type="Proteomes" id="UP000177583"/>
    </source>
</evidence>
<dbReference type="NCBIfam" id="TIGR04181">
    <property type="entry name" value="NHT_00031"/>
    <property type="match status" value="1"/>
</dbReference>
<dbReference type="Proteomes" id="UP000177583">
    <property type="component" value="Unassembled WGS sequence"/>
</dbReference>
<dbReference type="InterPro" id="IPR000653">
    <property type="entry name" value="DegT/StrS_aminotransferase"/>
</dbReference>
<organism evidence="4 5">
    <name type="scientific">Candidatus Lambdaproteobacteria bacterium RIFOXYD2_FULL_56_26</name>
    <dbReference type="NCBI Taxonomy" id="1817773"/>
    <lineage>
        <taxon>Bacteria</taxon>
        <taxon>Pseudomonadati</taxon>
        <taxon>Pseudomonadota</taxon>
        <taxon>Candidatus Lambdaproteobacteria</taxon>
    </lineage>
</organism>
<evidence type="ECO:0000256" key="1">
    <source>
        <dbReference type="PIRSR" id="PIRSR000390-1"/>
    </source>
</evidence>
<comment type="similarity">
    <text evidence="3">Belongs to the DegT/DnrJ/EryC1 family.</text>
</comment>
<reference evidence="4 5" key="1">
    <citation type="journal article" date="2016" name="Nat. Commun.">
        <title>Thousands of microbial genomes shed light on interconnected biogeochemical processes in an aquifer system.</title>
        <authorList>
            <person name="Anantharaman K."/>
            <person name="Brown C.T."/>
            <person name="Hug L.A."/>
            <person name="Sharon I."/>
            <person name="Castelle C.J."/>
            <person name="Probst A.J."/>
            <person name="Thomas B.C."/>
            <person name="Singh A."/>
            <person name="Wilkins M.J."/>
            <person name="Karaoz U."/>
            <person name="Brodie E.L."/>
            <person name="Williams K.H."/>
            <person name="Hubbard S.S."/>
            <person name="Banfield J.F."/>
        </authorList>
    </citation>
    <scope>NUCLEOTIDE SEQUENCE [LARGE SCALE GENOMIC DNA]</scope>
</reference>
<dbReference type="GO" id="GO:0000271">
    <property type="term" value="P:polysaccharide biosynthetic process"/>
    <property type="evidence" value="ECO:0007669"/>
    <property type="project" value="TreeGrafter"/>
</dbReference>
<feature type="modified residue" description="N6-(pyridoxal phosphate)lysine" evidence="2">
    <location>
        <position position="239"/>
    </location>
</feature>
<dbReference type="InterPro" id="IPR015422">
    <property type="entry name" value="PyrdxlP-dep_Trfase_small"/>
</dbReference>
<dbReference type="CDD" id="cd00616">
    <property type="entry name" value="AHBA_syn"/>
    <property type="match status" value="1"/>
</dbReference>
<dbReference type="Gene3D" id="3.40.640.10">
    <property type="entry name" value="Type I PLP-dependent aspartate aminotransferase-like (Major domain)"/>
    <property type="match status" value="1"/>
</dbReference>
<dbReference type="Pfam" id="PF01041">
    <property type="entry name" value="DegT_DnrJ_EryC1"/>
    <property type="match status" value="1"/>
</dbReference>
<protein>
    <submittedName>
        <fullName evidence="4">Aminotransferase DegT</fullName>
    </submittedName>
</protein>
<name>A0A1F6H0S6_9PROT</name>
<evidence type="ECO:0000256" key="3">
    <source>
        <dbReference type="RuleBase" id="RU004508"/>
    </source>
</evidence>
<accession>A0A1F6H0S6</accession>
<dbReference type="PANTHER" id="PTHR30244">
    <property type="entry name" value="TRANSAMINASE"/>
    <property type="match status" value="1"/>
</dbReference>
<comment type="caution">
    <text evidence="4">The sequence shown here is derived from an EMBL/GenBank/DDBJ whole genome shotgun (WGS) entry which is preliminary data.</text>
</comment>
<feature type="active site" description="Proton acceptor" evidence="1">
    <location>
        <position position="239"/>
    </location>
</feature>
<dbReference type="PIRSF" id="PIRSF000390">
    <property type="entry name" value="PLP_StrS"/>
    <property type="match status" value="1"/>
</dbReference>
<sequence>MLGSKTPKIWLGIREKSTMSSVTAGEYGPLIQKIRGLFGTEEFIPLHAPVFGGREKELLNACIDSTFVSSVGEYVGAFEESLARYVGAKHAVAVVNGTQALFVALQLVGVGPGQLVLTQGLTFAATGNAIWYTGAEPYFLDADPETLGLDPVALERYLKEETLERGGKRYDKTTGQGVGAVVPMHTFGFPVKIRQIAELCAAYGVPLVEDAAESLGSLSQGRHTGTFGTLGIFSFNGNKIITTGGGGMIVTDDPALAKAAKHLTTTAKRPHKWEFFHDQLGYNFRLPNLNAALGVAQMEQMDRFVESKRKLALEYQGILLGTGLKFLQEAPGDRANYWLNAVELPDLAHRERFLEQTNEAKVMTRPLWTPLNLLPYNQQCRHDGLATSLWLYERMVNLPSSVRS</sequence>
<keyword evidence="4" id="KW-0808">Transferase</keyword>
<dbReference type="AlphaFoldDB" id="A0A1F6H0S6"/>
<dbReference type="InterPro" id="IPR015424">
    <property type="entry name" value="PyrdxlP-dep_Trfase"/>
</dbReference>
<keyword evidence="4" id="KW-0032">Aminotransferase</keyword>
<evidence type="ECO:0000256" key="2">
    <source>
        <dbReference type="PIRSR" id="PIRSR000390-2"/>
    </source>
</evidence>
<dbReference type="GO" id="GO:0008483">
    <property type="term" value="F:transaminase activity"/>
    <property type="evidence" value="ECO:0007669"/>
    <property type="project" value="UniProtKB-KW"/>
</dbReference>
<dbReference type="InterPro" id="IPR026385">
    <property type="entry name" value="LegC-like"/>
</dbReference>
<evidence type="ECO:0000313" key="4">
    <source>
        <dbReference type="EMBL" id="OGH03890.1"/>
    </source>
</evidence>
<dbReference type="PANTHER" id="PTHR30244:SF30">
    <property type="entry name" value="BLR5990 PROTEIN"/>
    <property type="match status" value="1"/>
</dbReference>
<dbReference type="EMBL" id="MFNF01000010">
    <property type="protein sequence ID" value="OGH03890.1"/>
    <property type="molecule type" value="Genomic_DNA"/>
</dbReference>
<dbReference type="InterPro" id="IPR015421">
    <property type="entry name" value="PyrdxlP-dep_Trfase_major"/>
</dbReference>
<gene>
    <name evidence="4" type="ORF">A2557_11670</name>
</gene>
<dbReference type="SUPFAM" id="SSF53383">
    <property type="entry name" value="PLP-dependent transferases"/>
    <property type="match status" value="1"/>
</dbReference>
<proteinExistence type="inferred from homology"/>
<keyword evidence="2 3" id="KW-0663">Pyridoxal phosphate</keyword>
<dbReference type="GO" id="GO:0030170">
    <property type="term" value="F:pyridoxal phosphate binding"/>
    <property type="evidence" value="ECO:0007669"/>
    <property type="project" value="TreeGrafter"/>
</dbReference>